<reference evidence="1" key="2">
    <citation type="journal article" date="2015" name="Fish Shellfish Immunol.">
        <title>Early steps in the European eel (Anguilla anguilla)-Vibrio vulnificus interaction in the gills: Role of the RtxA13 toxin.</title>
        <authorList>
            <person name="Callol A."/>
            <person name="Pajuelo D."/>
            <person name="Ebbesson L."/>
            <person name="Teles M."/>
            <person name="MacKenzie S."/>
            <person name="Amaro C."/>
        </authorList>
    </citation>
    <scope>NUCLEOTIDE SEQUENCE</scope>
</reference>
<protein>
    <submittedName>
        <fullName evidence="1">Uncharacterized protein</fullName>
    </submittedName>
</protein>
<evidence type="ECO:0000313" key="1">
    <source>
        <dbReference type="EMBL" id="JAH80611.1"/>
    </source>
</evidence>
<accession>A0A0E9VRA5</accession>
<dbReference type="EMBL" id="GBXM01027966">
    <property type="protein sequence ID" value="JAH80611.1"/>
    <property type="molecule type" value="Transcribed_RNA"/>
</dbReference>
<proteinExistence type="predicted"/>
<organism evidence="1">
    <name type="scientific">Anguilla anguilla</name>
    <name type="common">European freshwater eel</name>
    <name type="synonym">Muraena anguilla</name>
    <dbReference type="NCBI Taxonomy" id="7936"/>
    <lineage>
        <taxon>Eukaryota</taxon>
        <taxon>Metazoa</taxon>
        <taxon>Chordata</taxon>
        <taxon>Craniata</taxon>
        <taxon>Vertebrata</taxon>
        <taxon>Euteleostomi</taxon>
        <taxon>Actinopterygii</taxon>
        <taxon>Neopterygii</taxon>
        <taxon>Teleostei</taxon>
        <taxon>Anguilliformes</taxon>
        <taxon>Anguillidae</taxon>
        <taxon>Anguilla</taxon>
    </lineage>
</organism>
<name>A0A0E9VRA5_ANGAN</name>
<sequence>MSAFFTGLATMKPGCVQSAASN</sequence>
<reference evidence="1" key="1">
    <citation type="submission" date="2014-11" db="EMBL/GenBank/DDBJ databases">
        <authorList>
            <person name="Amaro Gonzalez C."/>
        </authorList>
    </citation>
    <scope>NUCLEOTIDE SEQUENCE</scope>
</reference>
<dbReference type="AlphaFoldDB" id="A0A0E9VRA5"/>